<feature type="compositionally biased region" description="Polar residues" evidence="1">
    <location>
        <begin position="66"/>
        <end position="85"/>
    </location>
</feature>
<protein>
    <submittedName>
        <fullName evidence="2">Uncharacterized protein</fullName>
    </submittedName>
</protein>
<accession>A0A4V0P2W6</accession>
<geneLocation type="plasmid" evidence="2 3">
    <name>79K</name>
</geneLocation>
<dbReference type="Proteomes" id="UP000291236">
    <property type="component" value="Plasmid 79K"/>
</dbReference>
<keyword evidence="3" id="KW-1185">Reference proteome</keyword>
<evidence type="ECO:0000313" key="2">
    <source>
        <dbReference type="EMBL" id="BBH54657.1"/>
    </source>
</evidence>
<organism evidence="2 3">
    <name type="scientific">Fluviispira sanaruensis</name>
    <dbReference type="NCBI Taxonomy" id="2493639"/>
    <lineage>
        <taxon>Bacteria</taxon>
        <taxon>Pseudomonadati</taxon>
        <taxon>Bdellovibrionota</taxon>
        <taxon>Oligoflexia</taxon>
        <taxon>Silvanigrellales</taxon>
        <taxon>Silvanigrellaceae</taxon>
        <taxon>Fluviispira</taxon>
    </lineage>
</organism>
<keyword evidence="2" id="KW-0614">Plasmid</keyword>
<dbReference type="AlphaFoldDB" id="A0A4V0P2W6"/>
<feature type="region of interest" description="Disordered" evidence="1">
    <location>
        <begin position="65"/>
        <end position="96"/>
    </location>
</feature>
<evidence type="ECO:0000313" key="3">
    <source>
        <dbReference type="Proteomes" id="UP000291236"/>
    </source>
</evidence>
<evidence type="ECO:0000256" key="1">
    <source>
        <dbReference type="SAM" id="MobiDB-lite"/>
    </source>
</evidence>
<proteinExistence type="predicted"/>
<gene>
    <name evidence="2" type="ORF">JCM31447_31310</name>
</gene>
<dbReference type="KEGG" id="sbf:JCM31447_31310"/>
<sequence>MKIDLRFTLDTENEEQRKALSFYNSLRRKNRVDIFVELTRKFWDKEIIDGGESILLSQDNKELNNIPKSPTQNLPASNNGNLKEANTTKKKNPLFG</sequence>
<dbReference type="RefSeq" id="WP_130613084.1">
    <property type="nucleotide sequence ID" value="NZ_AP019369.1"/>
</dbReference>
<reference evidence="2 3" key="1">
    <citation type="submission" date="2018-12" db="EMBL/GenBank/DDBJ databases">
        <title>Rubrispira sanarue gen. nov., sp., nov., a member of the order Silvanigrellales, isolated from a brackish lake in Hamamatsu Japan.</title>
        <authorList>
            <person name="Maejima Y."/>
            <person name="Iino T."/>
            <person name="Muraguchi Y."/>
            <person name="Fukuda K."/>
            <person name="Nojiri H."/>
            <person name="Ohkuma M."/>
            <person name="Moriuchi R."/>
            <person name="Dohra H."/>
            <person name="Kimbara K."/>
            <person name="Shintani M."/>
        </authorList>
    </citation>
    <scope>NUCLEOTIDE SEQUENCE [LARGE SCALE GENOMIC DNA]</scope>
    <source>
        <strain evidence="2 3">RF1110005</strain>
        <plasmid evidence="2 3">79K</plasmid>
    </source>
</reference>
<dbReference type="EMBL" id="AP019369">
    <property type="protein sequence ID" value="BBH54657.1"/>
    <property type="molecule type" value="Genomic_DNA"/>
</dbReference>
<name>A0A4V0P2W6_FLUSA</name>
<dbReference type="GeneID" id="39493212"/>